<dbReference type="CDD" id="cd00130">
    <property type="entry name" value="PAS"/>
    <property type="match status" value="1"/>
</dbReference>
<reference evidence="8 9" key="1">
    <citation type="submission" date="2020-04" db="EMBL/GenBank/DDBJ databases">
        <title>MicrobeNet Type strains.</title>
        <authorList>
            <person name="Nicholson A.C."/>
        </authorList>
    </citation>
    <scope>NUCLEOTIDE SEQUENCE [LARGE SCALE GENOMIC DNA]</scope>
    <source>
        <strain evidence="8 9">DSM 44445</strain>
    </source>
</reference>
<dbReference type="EC" id="2.7.13.3" evidence="2"/>
<gene>
    <name evidence="8" type="ORF">HGA07_11275</name>
</gene>
<dbReference type="PANTHER" id="PTHR43304">
    <property type="entry name" value="PHYTOCHROME-LIKE PROTEIN CPH1"/>
    <property type="match status" value="1"/>
</dbReference>
<comment type="caution">
    <text evidence="8">The sequence shown here is derived from an EMBL/GenBank/DDBJ whole genome shotgun (WGS) entry which is preliminary data.</text>
</comment>
<dbReference type="InterPro" id="IPR000014">
    <property type="entry name" value="PAS"/>
</dbReference>
<feature type="domain" description="PAS" evidence="6">
    <location>
        <begin position="41"/>
        <end position="85"/>
    </location>
</feature>
<proteinExistence type="predicted"/>
<dbReference type="Pfam" id="PF03861">
    <property type="entry name" value="ANTAR"/>
    <property type="match status" value="1"/>
</dbReference>
<dbReference type="SMART" id="SM01012">
    <property type="entry name" value="ANTAR"/>
    <property type="match status" value="1"/>
</dbReference>
<dbReference type="RefSeq" id="WP_040720757.1">
    <property type="nucleotide sequence ID" value="NZ_CAWPHS010000078.1"/>
</dbReference>
<dbReference type="InterPro" id="IPR013655">
    <property type="entry name" value="PAS_fold_3"/>
</dbReference>
<evidence type="ECO:0000256" key="2">
    <source>
        <dbReference type="ARBA" id="ARBA00012438"/>
    </source>
</evidence>
<evidence type="ECO:0000259" key="6">
    <source>
        <dbReference type="PROSITE" id="PS50112"/>
    </source>
</evidence>
<dbReference type="Gene3D" id="3.30.450.20">
    <property type="entry name" value="PAS domain"/>
    <property type="match status" value="1"/>
</dbReference>
<organism evidence="8 9">
    <name type="scientific">Nocardia veterana</name>
    <dbReference type="NCBI Taxonomy" id="132249"/>
    <lineage>
        <taxon>Bacteria</taxon>
        <taxon>Bacillati</taxon>
        <taxon>Actinomycetota</taxon>
        <taxon>Actinomycetes</taxon>
        <taxon>Mycobacteriales</taxon>
        <taxon>Nocardiaceae</taxon>
        <taxon>Nocardia</taxon>
    </lineage>
</organism>
<dbReference type="InterPro" id="IPR035965">
    <property type="entry name" value="PAS-like_dom_sf"/>
</dbReference>
<dbReference type="Gene3D" id="1.10.10.10">
    <property type="entry name" value="Winged helix-like DNA-binding domain superfamily/Winged helix DNA-binding domain"/>
    <property type="match status" value="1"/>
</dbReference>
<name>A0A7X6LY60_9NOCA</name>
<accession>A0A7X6LY60</accession>
<protein>
    <recommendedName>
        <fullName evidence="2">histidine kinase</fullName>
        <ecNumber evidence="2">2.7.13.3</ecNumber>
    </recommendedName>
</protein>
<feature type="domain" description="ANTAR" evidence="7">
    <location>
        <begin position="134"/>
        <end position="195"/>
    </location>
</feature>
<dbReference type="InterPro" id="IPR036388">
    <property type="entry name" value="WH-like_DNA-bd_sf"/>
</dbReference>
<dbReference type="PANTHER" id="PTHR43304:SF1">
    <property type="entry name" value="PAC DOMAIN-CONTAINING PROTEIN"/>
    <property type="match status" value="1"/>
</dbReference>
<dbReference type="NCBIfam" id="TIGR00229">
    <property type="entry name" value="sensory_box"/>
    <property type="match status" value="1"/>
</dbReference>
<evidence type="ECO:0000256" key="5">
    <source>
        <dbReference type="ARBA" id="ARBA00022777"/>
    </source>
</evidence>
<evidence type="ECO:0000313" key="8">
    <source>
        <dbReference type="EMBL" id="NKY86204.1"/>
    </source>
</evidence>
<dbReference type="SUPFAM" id="SSF55785">
    <property type="entry name" value="PYP-like sensor domain (PAS domain)"/>
    <property type="match status" value="1"/>
</dbReference>
<dbReference type="PROSITE" id="PS50921">
    <property type="entry name" value="ANTAR"/>
    <property type="match status" value="1"/>
</dbReference>
<dbReference type="EMBL" id="JAAXPE010000008">
    <property type="protein sequence ID" value="NKY86204.1"/>
    <property type="molecule type" value="Genomic_DNA"/>
</dbReference>
<keyword evidence="4" id="KW-0808">Transferase</keyword>
<evidence type="ECO:0000256" key="3">
    <source>
        <dbReference type="ARBA" id="ARBA00022553"/>
    </source>
</evidence>
<evidence type="ECO:0000256" key="4">
    <source>
        <dbReference type="ARBA" id="ARBA00022679"/>
    </source>
</evidence>
<keyword evidence="5" id="KW-0418">Kinase</keyword>
<dbReference type="InterPro" id="IPR005561">
    <property type="entry name" value="ANTAR"/>
</dbReference>
<dbReference type="InterPro" id="IPR052162">
    <property type="entry name" value="Sensor_kinase/Photoreceptor"/>
</dbReference>
<evidence type="ECO:0000259" key="7">
    <source>
        <dbReference type="PROSITE" id="PS50921"/>
    </source>
</evidence>
<evidence type="ECO:0000256" key="1">
    <source>
        <dbReference type="ARBA" id="ARBA00000085"/>
    </source>
</evidence>
<keyword evidence="3" id="KW-0597">Phosphoprotein</keyword>
<dbReference type="Pfam" id="PF08447">
    <property type="entry name" value="PAS_3"/>
    <property type="match status" value="1"/>
</dbReference>
<dbReference type="GO" id="GO:0003723">
    <property type="term" value="F:RNA binding"/>
    <property type="evidence" value="ECO:0007669"/>
    <property type="project" value="InterPro"/>
</dbReference>
<sequence length="226" mass="25035">MSIEQPPAAVPLDPVASVLGAEPCDGVGWFRFRFADQSWEWSDEVARMYGYTADTEPTTELLLAHKHPDDRARMAASISTAMETGEPICGRHRIIDTEGAVREIIVVGEQLADDDGSVIGTCGYFVDVTETMAEERNEALSEVLPEVIEARAVIEQAKGALTLAYGISPEQAFRVLSWRSQETNTKLRDLAVQFMVEFQRLNGHNTALRTRVDHIVLTAHRLVPRG</sequence>
<dbReference type="PROSITE" id="PS50112">
    <property type="entry name" value="PAS"/>
    <property type="match status" value="1"/>
</dbReference>
<comment type="catalytic activity">
    <reaction evidence="1">
        <text>ATP + protein L-histidine = ADP + protein N-phospho-L-histidine.</text>
        <dbReference type="EC" id="2.7.13.3"/>
    </reaction>
</comment>
<dbReference type="GO" id="GO:0004673">
    <property type="term" value="F:protein histidine kinase activity"/>
    <property type="evidence" value="ECO:0007669"/>
    <property type="project" value="UniProtKB-EC"/>
</dbReference>
<evidence type="ECO:0000313" key="9">
    <source>
        <dbReference type="Proteomes" id="UP000523447"/>
    </source>
</evidence>
<keyword evidence="9" id="KW-1185">Reference proteome</keyword>
<dbReference type="Proteomes" id="UP000523447">
    <property type="component" value="Unassembled WGS sequence"/>
</dbReference>
<dbReference type="AlphaFoldDB" id="A0A7X6LY60"/>